<comment type="similarity">
    <text evidence="7 8">Belongs to the RNA polymerase beta' chain family.</text>
</comment>
<reference evidence="10 11" key="1">
    <citation type="submission" date="2023-09" db="EMBL/GenBank/DDBJ databases">
        <title>Xinfangfangia sedmenti sp. nov., isolated the sedment.</title>
        <authorList>
            <person name="Xu L."/>
        </authorList>
    </citation>
    <scope>NUCLEOTIDE SEQUENCE [LARGE SCALE GENOMIC DNA]</scope>
    <source>
        <strain evidence="10 11">LG-4</strain>
    </source>
</reference>
<dbReference type="Pfam" id="PF04983">
    <property type="entry name" value="RNA_pol_Rpb1_3"/>
    <property type="match status" value="1"/>
</dbReference>
<dbReference type="InterPro" id="IPR007080">
    <property type="entry name" value="RNA_pol_Rpb1_1"/>
</dbReference>
<dbReference type="Gene3D" id="1.10.40.90">
    <property type="match status" value="1"/>
</dbReference>
<dbReference type="InterPro" id="IPR007081">
    <property type="entry name" value="RNA_pol_Rpb1_5"/>
</dbReference>
<evidence type="ECO:0000256" key="6">
    <source>
        <dbReference type="ARBA" id="ARBA00048552"/>
    </source>
</evidence>
<dbReference type="InterPro" id="IPR007083">
    <property type="entry name" value="RNA_pol_Rpb1_4"/>
</dbReference>
<feature type="binding site" evidence="7">
    <location>
        <position position="76"/>
    </location>
    <ligand>
        <name>Zn(2+)</name>
        <dbReference type="ChEBI" id="CHEBI:29105"/>
        <label>1</label>
    </ligand>
</feature>
<gene>
    <name evidence="7 10" type="primary">rpoC</name>
    <name evidence="10" type="ORF">RGD00_20325</name>
</gene>
<dbReference type="Gene3D" id="1.10.274.100">
    <property type="entry name" value="RNA polymerase Rpb1, domain 3"/>
    <property type="match status" value="2"/>
</dbReference>
<comment type="catalytic activity">
    <reaction evidence="6 7 8">
        <text>RNA(n) + a ribonucleoside 5'-triphosphate = RNA(n+1) + diphosphate</text>
        <dbReference type="Rhea" id="RHEA:21248"/>
        <dbReference type="Rhea" id="RHEA-COMP:14527"/>
        <dbReference type="Rhea" id="RHEA-COMP:17342"/>
        <dbReference type="ChEBI" id="CHEBI:33019"/>
        <dbReference type="ChEBI" id="CHEBI:61557"/>
        <dbReference type="ChEBI" id="CHEBI:140395"/>
        <dbReference type="EC" id="2.7.7.6"/>
    </reaction>
</comment>
<dbReference type="InterPro" id="IPR042102">
    <property type="entry name" value="RNA_pol_Rpb1_3_sf"/>
</dbReference>
<sequence>MNQEITSSANPFNPVAPVKTFDEIKISLASPERILSWSYGEIKKPETINYRTFKPERDGLFCARIFGPIKDYECLCGKYKRMKYRGVVCEKCGVEVTLQKVRRERMGHIELAAPVAHIWFLKSLPSRIGLMLDMTLRDLERILYFENYVVIEPGLTDLTYGQLLTEEEYLDAQDQFGADAFTANIGAEAIREMLANIDLDQTAEQLREDLKEATGELKPKKIIKRLKVVEHFLESGNRPEWMVLTVLPVIPPELRPLVPLDGGRFATSDLNDLYRRVINRNNRLKRLIELRAPDIIVRNEKRMLQEAVDALFDNGRRGRVITGTNRRPLKSLSDMLKGKQGRFRQNLLGKRVDFSGRSVIVTGPELKLHQCGLPKKMALELFKPFIYSRLEAKGLSSTVKQAKKLVEKERPEVWDILDEVIREHPVLLNRAPTLHRLGIQAFEPILIEGKAIQLHPLVCSAFNADFDGDQMAVHVPLSLEAQLEARVLMMSTNNVLSPANGAPIIVPSQDMVLGLYYTTMERKGMVGEGMKFANVDEVEHALAAGAVHLHARITARIRQIDEEGNEVWKRYETTPGRLRLGNLLPLNAKAPFELVNRLLRKKDVQNVIDTVYRYCGQKESVIFCDQIMGMGFREAFKAGISFGKDDMLIPGTKWDIVNEVREQVKEFEQQYMDGLITQGEKYNKVVDAWSKCSDKVAAEMMAEISAVRTDDAGAEKEPNSVYMMSHSGARGSPAQMKQLGGMRGLMAKPSGEIIETPIISNFKEGLTVLEYFNSTHGARKGLADTALKTANSGYLTRRLVDVAQDCIVRSQDCGTDRFITASAAVNDGEVVASLAERILGRVVAEDVMVPGTDEVLVARGVLIDERKADAIETAGVASVRIRSPLTCEAEEGVCATCYGRDLARGTMVNVGEAVGIIAAQSIGEPGTQLTMRTFHIGGIAQGGSQSFLEASQEGRIVFRNASVLENANGEQIVMGRSMQVVIVDDAGQERAAHKLTYGAKLFVREDEQVKRGTKLFEWDPYTLPIIAEKAGVTRFVDLVSGLSVREDTDEATGMTQKIVSDWRSAPRGGDLKPEIIIMDPETGEPVRNDQGNPVSYPMSVDAILSVEDGQEVKAGDVVARIPREGARTKDITGGLPRVAELFEARRPKDHAIIAELDGYVRFGKDYKNKRRIAIEPVDESHNPVEYMVPKGKHIPVQEGDFVQKGDYIMDGNPAPHDILRIMGVEALANYLIDEVQDVYRLQGVKINDKHIEVIVRQMLQKIEILDSGDTTLLKGEQVDKAELEEENAKVLARGGRPAAGEPVLLGITKASLQTRSFISAASFQETTRVLTEASVQGKRDKLVGLKENVIVGRLIPAGTGGATTRVRKIAADRDHKVIEERRAEAEAAAQLAAPMDVMDTEIESGLVDTIESRDE</sequence>
<keyword evidence="4 7" id="KW-0479">Metal-binding</keyword>
<feature type="binding site" evidence="7">
    <location>
        <position position="469"/>
    </location>
    <ligand>
        <name>Mg(2+)</name>
        <dbReference type="ChEBI" id="CHEBI:18420"/>
    </ligand>
</feature>
<dbReference type="Gene3D" id="1.10.150.390">
    <property type="match status" value="1"/>
</dbReference>
<protein>
    <recommendedName>
        <fullName evidence="7">DNA-directed RNA polymerase subunit beta'</fullName>
        <shortName evidence="7">RNAP subunit beta'</shortName>
        <ecNumber evidence="7">2.7.7.6</ecNumber>
    </recommendedName>
    <alternativeName>
        <fullName evidence="7">RNA polymerase subunit beta'</fullName>
    </alternativeName>
    <alternativeName>
        <fullName evidence="7">Transcriptase subunit beta'</fullName>
    </alternativeName>
</protein>
<dbReference type="EMBL" id="JAVKPH010000040">
    <property type="protein sequence ID" value="MDR5654964.1"/>
    <property type="molecule type" value="Genomic_DNA"/>
</dbReference>
<feature type="binding site" evidence="7">
    <location>
        <position position="89"/>
    </location>
    <ligand>
        <name>Zn(2+)</name>
        <dbReference type="ChEBI" id="CHEBI:29105"/>
        <label>1</label>
    </ligand>
</feature>
<dbReference type="Gene3D" id="1.10.132.30">
    <property type="match status" value="1"/>
</dbReference>
<dbReference type="GO" id="GO:0000428">
    <property type="term" value="C:DNA-directed RNA polymerase complex"/>
    <property type="evidence" value="ECO:0007669"/>
    <property type="project" value="UniProtKB-KW"/>
</dbReference>
<feature type="binding site" evidence="7">
    <location>
        <position position="465"/>
    </location>
    <ligand>
        <name>Mg(2+)</name>
        <dbReference type="ChEBI" id="CHEBI:18420"/>
    </ligand>
</feature>
<proteinExistence type="inferred from homology"/>
<feature type="binding site" evidence="7">
    <location>
        <position position="74"/>
    </location>
    <ligand>
        <name>Zn(2+)</name>
        <dbReference type="ChEBI" id="CHEBI:29105"/>
        <label>1</label>
    </ligand>
</feature>
<keyword evidence="2 7" id="KW-0808">Transferase</keyword>
<dbReference type="InterPro" id="IPR007066">
    <property type="entry name" value="RNA_pol_Rpb1_3"/>
</dbReference>
<evidence type="ECO:0000313" key="10">
    <source>
        <dbReference type="EMBL" id="MDR5654964.1"/>
    </source>
</evidence>
<dbReference type="Pfam" id="PF04997">
    <property type="entry name" value="RNA_pol_Rpb1_1"/>
    <property type="match status" value="1"/>
</dbReference>
<dbReference type="Gene3D" id="4.10.860.120">
    <property type="entry name" value="RNA polymerase II, clamp domain"/>
    <property type="match status" value="1"/>
</dbReference>
<evidence type="ECO:0000256" key="2">
    <source>
        <dbReference type="ARBA" id="ARBA00022679"/>
    </source>
</evidence>
<dbReference type="CDD" id="cd01609">
    <property type="entry name" value="RNAP_beta'_N"/>
    <property type="match status" value="1"/>
</dbReference>
<feature type="domain" description="RNA polymerase N-terminal" evidence="9">
    <location>
        <begin position="240"/>
        <end position="519"/>
    </location>
</feature>
<comment type="cofactor">
    <cofactor evidence="7">
        <name>Zn(2+)</name>
        <dbReference type="ChEBI" id="CHEBI:29105"/>
    </cofactor>
    <text evidence="7">Binds 2 Zn(2+) ions per subunit.</text>
</comment>
<dbReference type="HAMAP" id="MF_01322">
    <property type="entry name" value="RNApol_bact_RpoC"/>
    <property type="match status" value="1"/>
</dbReference>
<dbReference type="InterPro" id="IPR038120">
    <property type="entry name" value="Rpb1_funnel_sf"/>
</dbReference>
<dbReference type="InterPro" id="IPR006592">
    <property type="entry name" value="RNA_pol_N"/>
</dbReference>
<evidence type="ECO:0000256" key="8">
    <source>
        <dbReference type="RuleBase" id="RU004279"/>
    </source>
</evidence>
<dbReference type="InterPro" id="IPR044893">
    <property type="entry name" value="RNA_pol_Rpb1_clamp_domain"/>
</dbReference>
<dbReference type="CDD" id="cd02655">
    <property type="entry name" value="RNAP_beta'_C"/>
    <property type="match status" value="1"/>
</dbReference>
<keyword evidence="3 7" id="KW-0548">Nucleotidyltransferase</keyword>
<keyword evidence="7" id="KW-0862">Zinc</keyword>
<evidence type="ECO:0000256" key="1">
    <source>
        <dbReference type="ARBA" id="ARBA00022478"/>
    </source>
</evidence>
<comment type="cofactor">
    <cofactor evidence="7">
        <name>Mg(2+)</name>
        <dbReference type="ChEBI" id="CHEBI:18420"/>
    </cofactor>
    <text evidence="7">Binds 1 Mg(2+) ion per subunit.</text>
</comment>
<dbReference type="Gene3D" id="2.40.50.100">
    <property type="match status" value="3"/>
</dbReference>
<dbReference type="PANTHER" id="PTHR19376:SF54">
    <property type="entry name" value="DNA-DIRECTED RNA POLYMERASE SUBUNIT BETA"/>
    <property type="match status" value="1"/>
</dbReference>
<dbReference type="PANTHER" id="PTHR19376">
    <property type="entry name" value="DNA-DIRECTED RNA POLYMERASE"/>
    <property type="match status" value="1"/>
</dbReference>
<dbReference type="Pfam" id="PF04998">
    <property type="entry name" value="RNA_pol_Rpb1_5"/>
    <property type="match status" value="1"/>
</dbReference>
<feature type="binding site" evidence="7">
    <location>
        <position position="894"/>
    </location>
    <ligand>
        <name>Zn(2+)</name>
        <dbReference type="ChEBI" id="CHEBI:29105"/>
        <label>2</label>
    </ligand>
</feature>
<evidence type="ECO:0000256" key="3">
    <source>
        <dbReference type="ARBA" id="ARBA00022695"/>
    </source>
</evidence>
<comment type="caution">
    <text evidence="10">The sequence shown here is derived from an EMBL/GenBank/DDBJ whole genome shotgun (WGS) entry which is preliminary data.</text>
</comment>
<organism evidence="10 11">
    <name type="scientific">Ruixingdingia sedimenti</name>
    <dbReference type="NCBI Taxonomy" id="3073604"/>
    <lineage>
        <taxon>Bacteria</taxon>
        <taxon>Pseudomonadati</taxon>
        <taxon>Pseudomonadota</taxon>
        <taxon>Alphaproteobacteria</taxon>
        <taxon>Rhodobacterales</taxon>
        <taxon>Paracoccaceae</taxon>
        <taxon>Ruixingdingia</taxon>
    </lineage>
</organism>
<dbReference type="Pfam" id="PF05000">
    <property type="entry name" value="RNA_pol_Rpb1_4"/>
    <property type="match status" value="1"/>
</dbReference>
<feature type="binding site" evidence="7">
    <location>
        <position position="897"/>
    </location>
    <ligand>
        <name>Zn(2+)</name>
        <dbReference type="ChEBI" id="CHEBI:29105"/>
        <label>2</label>
    </ligand>
</feature>
<comment type="function">
    <text evidence="7 8">DNA-dependent RNA polymerase catalyzes the transcription of DNA into RNA using the four ribonucleoside triphosphates as substrates.</text>
</comment>
<evidence type="ECO:0000256" key="7">
    <source>
        <dbReference type="HAMAP-Rule" id="MF_01322"/>
    </source>
</evidence>
<keyword evidence="7" id="KW-0460">Magnesium</keyword>
<dbReference type="RefSeq" id="WP_310459084.1">
    <property type="nucleotide sequence ID" value="NZ_JAVKPH010000040.1"/>
</dbReference>
<keyword evidence="11" id="KW-1185">Reference proteome</keyword>
<dbReference type="NCBIfam" id="TIGR02386">
    <property type="entry name" value="rpoC_TIGR"/>
    <property type="match status" value="1"/>
</dbReference>
<evidence type="ECO:0000256" key="5">
    <source>
        <dbReference type="ARBA" id="ARBA00023163"/>
    </source>
</evidence>
<dbReference type="Gene3D" id="1.10.1790.20">
    <property type="match status" value="1"/>
</dbReference>
<dbReference type="InterPro" id="IPR012754">
    <property type="entry name" value="DNA-dir_RpoC_beta_prime_bact"/>
</dbReference>
<evidence type="ECO:0000259" key="9">
    <source>
        <dbReference type="SMART" id="SM00663"/>
    </source>
</evidence>
<dbReference type="InterPro" id="IPR045867">
    <property type="entry name" value="DNA-dir_RpoC_beta_prime"/>
</dbReference>
<accession>A0ABU1FDI9</accession>
<keyword evidence="1 7" id="KW-0240">DNA-directed RNA polymerase</keyword>
<evidence type="ECO:0000313" key="11">
    <source>
        <dbReference type="Proteomes" id="UP001247754"/>
    </source>
</evidence>
<dbReference type="InterPro" id="IPR000722">
    <property type="entry name" value="RNA_pol_asu"/>
</dbReference>
<feature type="binding site" evidence="7">
    <location>
        <position position="813"/>
    </location>
    <ligand>
        <name>Zn(2+)</name>
        <dbReference type="ChEBI" id="CHEBI:29105"/>
        <label>2</label>
    </ligand>
</feature>
<dbReference type="SMART" id="SM00663">
    <property type="entry name" value="RPOLA_N"/>
    <property type="match status" value="1"/>
</dbReference>
<comment type="subunit">
    <text evidence="7">The RNAP catalytic core consists of 2 alpha, 1 beta, 1 beta' and 1 omega subunit. When a sigma factor is associated with the core the holoenzyme is formed, which can initiate transcription.</text>
</comment>
<keyword evidence="5 7" id="KW-0804">Transcription</keyword>
<dbReference type="GO" id="GO:0003899">
    <property type="term" value="F:DNA-directed RNA polymerase activity"/>
    <property type="evidence" value="ECO:0007669"/>
    <property type="project" value="UniProtKB-EC"/>
</dbReference>
<dbReference type="Proteomes" id="UP001247754">
    <property type="component" value="Unassembled WGS sequence"/>
</dbReference>
<dbReference type="EC" id="2.7.7.6" evidence="7"/>
<feature type="binding site" evidence="7">
    <location>
        <position position="467"/>
    </location>
    <ligand>
        <name>Mg(2+)</name>
        <dbReference type="ChEBI" id="CHEBI:18420"/>
    </ligand>
</feature>
<dbReference type="Pfam" id="PF00623">
    <property type="entry name" value="RNA_pol_Rpb1_2"/>
    <property type="match status" value="1"/>
</dbReference>
<feature type="binding site" evidence="7">
    <location>
        <position position="92"/>
    </location>
    <ligand>
        <name>Zn(2+)</name>
        <dbReference type="ChEBI" id="CHEBI:29105"/>
        <label>1</label>
    </ligand>
</feature>
<name>A0ABU1FDI9_9RHOB</name>
<dbReference type="SUPFAM" id="SSF64484">
    <property type="entry name" value="beta and beta-prime subunits of DNA dependent RNA-polymerase"/>
    <property type="match status" value="1"/>
</dbReference>
<evidence type="ECO:0000256" key="4">
    <source>
        <dbReference type="ARBA" id="ARBA00022723"/>
    </source>
</evidence>
<feature type="binding site" evidence="7">
    <location>
        <position position="887"/>
    </location>
    <ligand>
        <name>Zn(2+)</name>
        <dbReference type="ChEBI" id="CHEBI:29105"/>
        <label>2</label>
    </ligand>
</feature>
<dbReference type="Gene3D" id="2.40.40.20">
    <property type="match status" value="1"/>
</dbReference>